<evidence type="ECO:0000256" key="2">
    <source>
        <dbReference type="SAM" id="Phobius"/>
    </source>
</evidence>
<dbReference type="PANTHER" id="PTHR33392:SF6">
    <property type="entry name" value="POLYISOPRENYL-TEICHOIC ACID--PEPTIDOGLYCAN TEICHOIC ACID TRANSFERASE TAGU"/>
    <property type="match status" value="1"/>
</dbReference>
<gene>
    <name evidence="4" type="ORF">UR52_C0001G0109</name>
</gene>
<keyword evidence="2" id="KW-1133">Transmembrane helix</keyword>
<dbReference type="PANTHER" id="PTHR33392">
    <property type="entry name" value="POLYISOPRENYL-TEICHOIC ACID--PEPTIDOGLYCAN TEICHOIC ACID TRANSFERASE TAGU"/>
    <property type="match status" value="1"/>
</dbReference>
<reference evidence="4 5" key="1">
    <citation type="journal article" date="2015" name="Nature">
        <title>rRNA introns, odd ribosomes, and small enigmatic genomes across a large radiation of phyla.</title>
        <authorList>
            <person name="Brown C.T."/>
            <person name="Hug L.A."/>
            <person name="Thomas B.C."/>
            <person name="Sharon I."/>
            <person name="Castelle C.J."/>
            <person name="Singh A."/>
            <person name="Wilkins M.J."/>
            <person name="Williams K.H."/>
            <person name="Banfield J.F."/>
        </authorList>
    </citation>
    <scope>NUCLEOTIDE SEQUENCE [LARGE SCALE GENOMIC DNA]</scope>
</reference>
<proteinExistence type="inferred from homology"/>
<comment type="similarity">
    <text evidence="1">Belongs to the LytR/CpsA/Psr (LCP) family.</text>
</comment>
<evidence type="ECO:0000313" key="4">
    <source>
        <dbReference type="EMBL" id="KKP60029.1"/>
    </source>
</evidence>
<organism evidence="4 5">
    <name type="scientific">Candidatus Gottesmanbacteria bacterium GW2011_GWA1_34_13</name>
    <dbReference type="NCBI Taxonomy" id="1618434"/>
    <lineage>
        <taxon>Bacteria</taxon>
        <taxon>Candidatus Gottesmaniibacteriota</taxon>
    </lineage>
</organism>
<keyword evidence="2" id="KW-0472">Membrane</keyword>
<evidence type="ECO:0000256" key="1">
    <source>
        <dbReference type="ARBA" id="ARBA00006068"/>
    </source>
</evidence>
<feature type="domain" description="Cell envelope-related transcriptional attenuator" evidence="3">
    <location>
        <begin position="91"/>
        <end position="277"/>
    </location>
</feature>
<accession>A0A0G0ASY7</accession>
<feature type="transmembrane region" description="Helical" evidence="2">
    <location>
        <begin position="12"/>
        <end position="33"/>
    </location>
</feature>
<dbReference type="InterPro" id="IPR004474">
    <property type="entry name" value="LytR_CpsA_psr"/>
</dbReference>
<dbReference type="InterPro" id="IPR050922">
    <property type="entry name" value="LytR/CpsA/Psr_CW_biosynth"/>
</dbReference>
<evidence type="ECO:0000313" key="5">
    <source>
        <dbReference type="Proteomes" id="UP000034176"/>
    </source>
</evidence>
<name>A0A0G0ASY7_9BACT</name>
<protein>
    <submittedName>
        <fullName evidence="4">Cell envelope-related transcriptional attenuator</fullName>
    </submittedName>
</protein>
<evidence type="ECO:0000259" key="3">
    <source>
        <dbReference type="Pfam" id="PF03816"/>
    </source>
</evidence>
<dbReference type="Proteomes" id="UP000034176">
    <property type="component" value="Unassembled WGS sequence"/>
</dbReference>
<dbReference type="AlphaFoldDB" id="A0A0G0ASY7"/>
<comment type="caution">
    <text evidence="4">The sequence shown here is derived from an EMBL/GenBank/DDBJ whole genome shotgun (WGS) entry which is preliminary data.</text>
</comment>
<dbReference type="Pfam" id="PF03816">
    <property type="entry name" value="LytR_cpsA_psr"/>
    <property type="match status" value="1"/>
</dbReference>
<sequence>MKLKVVLKNRKILWFIAAGLFILISLILGFITLKKPQTKISNIDSVPINNQADTNTPQEIATTSAFPKDNKSMGILLLGYGGPGHDGGYLTDAIQLLYFDFINGKLNLISIPRDLWVKVPNNGETKINTVFVSGAKNNTGTQIAKQVVSEITGLPINYVIAVDFVGFQKTIGESLKGIDVEVEETLDDPWYPIKGEEQNLCGNTPEEVTKLTKELSGFELEKQFVCRYEHLHFEKGLNKMQGGEALKYVRSRHGSSEGDVSRGKRQQEVMLGIAKKLFSINALDDINGFFKTVSKNIQTDLNPQIIEFFSPGLKKANSFKISRINLSASNVLSTTTSSDRQAIFTPKEGQFNWSGIQKYIKEEINKN</sequence>
<keyword evidence="2" id="KW-0812">Transmembrane</keyword>
<dbReference type="STRING" id="1618434.UR52_C0001G0109"/>
<dbReference type="EMBL" id="LBPN01000001">
    <property type="protein sequence ID" value="KKP60029.1"/>
    <property type="molecule type" value="Genomic_DNA"/>
</dbReference>
<dbReference type="Gene3D" id="3.40.630.190">
    <property type="entry name" value="LCP protein"/>
    <property type="match status" value="1"/>
</dbReference>